<dbReference type="InterPro" id="IPR016947">
    <property type="entry name" value="UCP030140"/>
</dbReference>
<accession>A0A084EMD7</accession>
<dbReference type="SUPFAM" id="SSF101386">
    <property type="entry name" value="all-alpha NTP pyrophosphatases"/>
    <property type="match status" value="1"/>
</dbReference>
<dbReference type="Gene3D" id="1.10.4010.10">
    <property type="entry name" value="Type II deoxyuridine triphosphatase"/>
    <property type="match status" value="1"/>
</dbReference>
<evidence type="ECO:0000313" key="1">
    <source>
        <dbReference type="EMBL" id="KEZ19129.1"/>
    </source>
</evidence>
<dbReference type="PIRSF" id="PIRSF030140">
    <property type="entry name" value="UCP030140"/>
    <property type="match status" value="1"/>
</dbReference>
<sequence>MIDNKTLKWLSEKQVILDQFIQNKWNFKNDKTLLDKKITAFLVELGEYANEERSFKYWSNKKPSDLEIQLDEYIDGIHFIISVGNQINYNFEQFDYNFLNKDSIIDIYFEIISCLNSFIKDNNNINYSKLLNAFLNICEIKNYNQDQIIDAYNIKNEINFQRQNNNY</sequence>
<organism evidence="1 2">
    <name type="scientific">Mycoplasma capricolum subsp. capricolum 14232</name>
    <dbReference type="NCBI Taxonomy" id="1188238"/>
    <lineage>
        <taxon>Bacteria</taxon>
        <taxon>Bacillati</taxon>
        <taxon>Mycoplasmatota</taxon>
        <taxon>Mollicutes</taxon>
        <taxon>Mycoplasmataceae</taxon>
        <taxon>Mycoplasma</taxon>
    </lineage>
</organism>
<dbReference type="CDD" id="cd11527">
    <property type="entry name" value="NTP-PPase_dUTPase"/>
    <property type="match status" value="1"/>
</dbReference>
<reference evidence="1 2" key="1">
    <citation type="submission" date="2014-02" db="EMBL/GenBank/DDBJ databases">
        <title>Genome sequence of Mycoplasma capricolum subsp. capricolum strain 14232.</title>
        <authorList>
            <person name="Sirand-Pugnet P."/>
            <person name="Breton M."/>
            <person name="Dordet-Frisoni E."/>
            <person name="Baranowski E."/>
            <person name="Barre A."/>
            <person name="Couture C."/>
            <person name="Dupuy V."/>
            <person name="Gaurivaud P."/>
            <person name="Jacob D."/>
            <person name="Lemaitre C."/>
            <person name="Manso-Silvan L."/>
            <person name="Nikolski M."/>
            <person name="Nouvel L.-X."/>
            <person name="Poumarat F."/>
            <person name="Tardy F."/>
            <person name="Thebault P."/>
            <person name="Theil S."/>
            <person name="Citti C."/>
            <person name="Thiaucourt F."/>
            <person name="Blanchard A."/>
        </authorList>
    </citation>
    <scope>NUCLEOTIDE SEQUENCE [LARGE SCALE GENOMIC DNA]</scope>
    <source>
        <strain evidence="1 2">14232</strain>
    </source>
</reference>
<proteinExistence type="predicted"/>
<evidence type="ECO:0000313" key="2">
    <source>
        <dbReference type="Proteomes" id="UP000028533"/>
    </source>
</evidence>
<dbReference type="Pfam" id="PF08761">
    <property type="entry name" value="dUTPase_2"/>
    <property type="match status" value="1"/>
</dbReference>
<dbReference type="RefSeq" id="WP_036431823.1">
    <property type="nucleotide sequence ID" value="NZ_JFDO01000016.1"/>
</dbReference>
<dbReference type="InterPro" id="IPR014871">
    <property type="entry name" value="dUTPase/dCTP_pyrophosphatase"/>
</dbReference>
<dbReference type="AlphaFoldDB" id="A0A084EMD7"/>
<protein>
    <recommendedName>
        <fullName evidence="3">dUTPase</fullName>
    </recommendedName>
</protein>
<gene>
    <name evidence="1" type="ORF">MCAPa_4450</name>
</gene>
<name>A0A084EMD7_MYCCA</name>
<dbReference type="Proteomes" id="UP000028533">
    <property type="component" value="Unassembled WGS sequence"/>
</dbReference>
<comment type="caution">
    <text evidence="1">The sequence shown here is derived from an EMBL/GenBank/DDBJ whole genome shotgun (WGS) entry which is preliminary data.</text>
</comment>
<dbReference type="EMBL" id="JFDO01000016">
    <property type="protein sequence ID" value="KEZ19129.1"/>
    <property type="molecule type" value="Genomic_DNA"/>
</dbReference>
<evidence type="ECO:0008006" key="3">
    <source>
        <dbReference type="Google" id="ProtNLM"/>
    </source>
</evidence>